<evidence type="ECO:0000256" key="2">
    <source>
        <dbReference type="PROSITE-ProRule" id="PRU00169"/>
    </source>
</evidence>
<proteinExistence type="predicted"/>
<evidence type="ECO:0000256" key="1">
    <source>
        <dbReference type="ARBA" id="ARBA00022553"/>
    </source>
</evidence>
<dbReference type="Proteomes" id="UP001595711">
    <property type="component" value="Unassembled WGS sequence"/>
</dbReference>
<dbReference type="CDD" id="cd00156">
    <property type="entry name" value="REC"/>
    <property type="match status" value="1"/>
</dbReference>
<protein>
    <submittedName>
        <fullName evidence="4">Response regulator</fullName>
    </submittedName>
</protein>
<feature type="modified residue" description="4-aspartylphosphate" evidence="2">
    <location>
        <position position="64"/>
    </location>
</feature>
<evidence type="ECO:0000313" key="5">
    <source>
        <dbReference type="Proteomes" id="UP001595711"/>
    </source>
</evidence>
<dbReference type="PANTHER" id="PTHR44591">
    <property type="entry name" value="STRESS RESPONSE REGULATOR PROTEIN 1"/>
    <property type="match status" value="1"/>
</dbReference>
<organism evidence="4 5">
    <name type="scientific">Ferrovibrio xuzhouensis</name>
    <dbReference type="NCBI Taxonomy" id="1576914"/>
    <lineage>
        <taxon>Bacteria</taxon>
        <taxon>Pseudomonadati</taxon>
        <taxon>Pseudomonadota</taxon>
        <taxon>Alphaproteobacteria</taxon>
        <taxon>Rhodospirillales</taxon>
        <taxon>Rhodospirillaceae</taxon>
        <taxon>Ferrovibrio</taxon>
    </lineage>
</organism>
<name>A0ABV7VEH2_9PROT</name>
<feature type="domain" description="Response regulatory" evidence="3">
    <location>
        <begin position="14"/>
        <end position="126"/>
    </location>
</feature>
<sequence length="139" mass="15129">MTVPTISHARDRGTILVAEDEIITRSTLAQFLRQAGHAVIEANSADEAAAVLHSAQRVDLVITDLETPGRLDGVDLIHLLRADFPQVRVIVAAGPAKDPAIRRKVDGLFEKPYPVETVVTYATRLLAERDGNETHTETA</sequence>
<dbReference type="InterPro" id="IPR001789">
    <property type="entry name" value="Sig_transdc_resp-reg_receiver"/>
</dbReference>
<gene>
    <name evidence="4" type="ORF">ACFOOQ_07275</name>
</gene>
<dbReference type="PANTHER" id="PTHR44591:SF3">
    <property type="entry name" value="RESPONSE REGULATORY DOMAIN-CONTAINING PROTEIN"/>
    <property type="match status" value="1"/>
</dbReference>
<keyword evidence="5" id="KW-1185">Reference proteome</keyword>
<accession>A0ABV7VEH2</accession>
<keyword evidence="1 2" id="KW-0597">Phosphoprotein</keyword>
<dbReference type="EMBL" id="JBHRYJ010000001">
    <property type="protein sequence ID" value="MFC3675337.1"/>
    <property type="molecule type" value="Genomic_DNA"/>
</dbReference>
<reference evidence="5" key="1">
    <citation type="journal article" date="2019" name="Int. J. Syst. Evol. Microbiol.">
        <title>The Global Catalogue of Microorganisms (GCM) 10K type strain sequencing project: providing services to taxonomists for standard genome sequencing and annotation.</title>
        <authorList>
            <consortium name="The Broad Institute Genomics Platform"/>
            <consortium name="The Broad Institute Genome Sequencing Center for Infectious Disease"/>
            <person name="Wu L."/>
            <person name="Ma J."/>
        </authorList>
    </citation>
    <scope>NUCLEOTIDE SEQUENCE [LARGE SCALE GENOMIC DNA]</scope>
    <source>
        <strain evidence="5">KCTC 42182</strain>
    </source>
</reference>
<dbReference type="RefSeq" id="WP_379723718.1">
    <property type="nucleotide sequence ID" value="NZ_JBHRYJ010000001.1"/>
</dbReference>
<dbReference type="PROSITE" id="PS50110">
    <property type="entry name" value="RESPONSE_REGULATORY"/>
    <property type="match status" value="1"/>
</dbReference>
<evidence type="ECO:0000313" key="4">
    <source>
        <dbReference type="EMBL" id="MFC3675337.1"/>
    </source>
</evidence>
<dbReference type="Gene3D" id="3.40.50.2300">
    <property type="match status" value="1"/>
</dbReference>
<dbReference type="SUPFAM" id="SSF52172">
    <property type="entry name" value="CheY-like"/>
    <property type="match status" value="1"/>
</dbReference>
<dbReference type="InterPro" id="IPR011006">
    <property type="entry name" value="CheY-like_superfamily"/>
</dbReference>
<dbReference type="Pfam" id="PF00072">
    <property type="entry name" value="Response_reg"/>
    <property type="match status" value="1"/>
</dbReference>
<evidence type="ECO:0000259" key="3">
    <source>
        <dbReference type="PROSITE" id="PS50110"/>
    </source>
</evidence>
<dbReference type="SMART" id="SM00448">
    <property type="entry name" value="REC"/>
    <property type="match status" value="1"/>
</dbReference>
<dbReference type="InterPro" id="IPR050595">
    <property type="entry name" value="Bact_response_regulator"/>
</dbReference>
<comment type="caution">
    <text evidence="4">The sequence shown here is derived from an EMBL/GenBank/DDBJ whole genome shotgun (WGS) entry which is preliminary data.</text>
</comment>